<keyword evidence="1" id="KW-1133">Transmembrane helix</keyword>
<name>A0ABM8K1P4_9FLAO</name>
<dbReference type="Pfam" id="PF13612">
    <property type="entry name" value="DDE_Tnp_1_3"/>
    <property type="match status" value="1"/>
</dbReference>
<proteinExistence type="predicted"/>
<dbReference type="EMBL" id="AP029022">
    <property type="protein sequence ID" value="BEV02801.1"/>
    <property type="molecule type" value="Genomic_DNA"/>
</dbReference>
<evidence type="ECO:0000313" key="4">
    <source>
        <dbReference type="Proteomes" id="UP001380186"/>
    </source>
</evidence>
<evidence type="ECO:0000313" key="3">
    <source>
        <dbReference type="EMBL" id="BEV02801.1"/>
    </source>
</evidence>
<dbReference type="InterPro" id="IPR025668">
    <property type="entry name" value="Tnp_DDE_dom"/>
</dbReference>
<evidence type="ECO:0000259" key="2">
    <source>
        <dbReference type="Pfam" id="PF13612"/>
    </source>
</evidence>
<organism evidence="3 4">
    <name type="scientific">Chryseobacterium gambrini</name>
    <dbReference type="NCBI Taxonomy" id="373672"/>
    <lineage>
        <taxon>Bacteria</taxon>
        <taxon>Pseudomonadati</taxon>
        <taxon>Bacteroidota</taxon>
        <taxon>Flavobacteriia</taxon>
        <taxon>Flavobacteriales</taxon>
        <taxon>Weeksellaceae</taxon>
        <taxon>Chryseobacterium group</taxon>
        <taxon>Chryseobacterium</taxon>
    </lineage>
</organism>
<keyword evidence="1" id="KW-0812">Transmembrane</keyword>
<dbReference type="Proteomes" id="UP001380186">
    <property type="component" value="Chromosome"/>
</dbReference>
<accession>A0ABM8K1P4</accession>
<keyword evidence="1" id="KW-0472">Membrane</keyword>
<gene>
    <name evidence="3" type="ORF">CRDW_01750</name>
</gene>
<reference evidence="3 4" key="1">
    <citation type="journal article" date="2020" name="Microbes Environ.">
        <title>Synthetic bacterial community of duckweed: a simple and stable system to study plant-microbe interactions.</title>
        <authorList>
            <person name="Ishizawa H."/>
            <person name="Tada M."/>
            <person name="Kuroda M."/>
            <person name="Inoue D."/>
            <person name="Futamata H."/>
            <person name="Ike M."/>
        </authorList>
    </citation>
    <scope>NUCLEOTIDE SEQUENCE [LARGE SCALE GENOMIC DNA]</scope>
    <source>
        <strain evidence="3 4">DW100</strain>
    </source>
</reference>
<sequence length="135" mass="15878">MSESELMTILILFHYGTFKNLKHIYQGYVQRHMKDKFPVTVSYNRFVELQKKVNAPMAVFVKMMCLGKYTGISFIDPTPIRVCDIKREKQHKTFKNIAQKGQCFLGWFSLLFVNTFILTGFLKRNRKEILCQNAV</sequence>
<protein>
    <recommendedName>
        <fullName evidence="2">Transposase DDE domain-containing protein</fullName>
    </recommendedName>
</protein>
<evidence type="ECO:0000256" key="1">
    <source>
        <dbReference type="SAM" id="Phobius"/>
    </source>
</evidence>
<keyword evidence="4" id="KW-1185">Reference proteome</keyword>
<feature type="domain" description="Transposase DDE" evidence="2">
    <location>
        <begin position="67"/>
        <end position="108"/>
    </location>
</feature>
<feature type="transmembrane region" description="Helical" evidence="1">
    <location>
        <begin position="104"/>
        <end position="122"/>
    </location>
</feature>